<evidence type="ECO:0000313" key="19">
    <source>
        <dbReference type="Proteomes" id="UP000093122"/>
    </source>
</evidence>
<dbReference type="SUPFAM" id="SSF52172">
    <property type="entry name" value="CheY-like"/>
    <property type="match status" value="1"/>
</dbReference>
<dbReference type="EMBL" id="QHGZ01000118">
    <property type="protein sequence ID" value="RDY82995.1"/>
    <property type="molecule type" value="Genomic_DNA"/>
</dbReference>
<dbReference type="EMBL" id="LBKL01000022">
    <property type="protein sequence ID" value="KLL44092.1"/>
    <property type="molecule type" value="Genomic_DNA"/>
</dbReference>
<evidence type="ECO:0000313" key="13">
    <source>
        <dbReference type="EMBL" id="OCM71259.1"/>
    </source>
</evidence>
<feature type="domain" description="OmpR/PhoB-type" evidence="10">
    <location>
        <begin position="130"/>
        <end position="229"/>
    </location>
</feature>
<reference evidence="11 18" key="1">
    <citation type="journal article" date="2015" name="PLoS ONE">
        <title>Genomic analysis reveals the molecular basis for capsule loss in the group B streptococcus population.</title>
        <authorList>
            <consortium name="DEVANI Consortium"/>
            <person name="Rosini R."/>
            <person name="Campisi E."/>
            <person name="De Chiara M."/>
            <person name="Tettelin H."/>
            <person name="Rinaudo D."/>
            <person name="Toniolo C."/>
            <person name="Metruccio M."/>
            <person name="Guidotti S."/>
            <person name="Sorensen U.B."/>
            <person name="Kilian M."/>
            <person name="Ramirez M."/>
            <person name="Janulczyk R."/>
            <person name="Donati C."/>
            <person name="Grandi G."/>
            <person name="Margarit I."/>
        </authorList>
    </citation>
    <scope>NUCLEOTIDE SEQUENCE [LARGE SCALE GENOMIC DNA]</scope>
    <source>
        <strain evidence="11 18">DK-B-USS-215</strain>
    </source>
</reference>
<dbReference type="CDD" id="cd00383">
    <property type="entry name" value="trans_reg_C"/>
    <property type="match status" value="1"/>
</dbReference>
<accession>A0A076YRT7</accession>
<dbReference type="GO" id="GO:0006355">
    <property type="term" value="P:regulation of DNA-templated transcription"/>
    <property type="evidence" value="ECO:0007669"/>
    <property type="project" value="InterPro"/>
</dbReference>
<dbReference type="GO" id="GO:0005829">
    <property type="term" value="C:cytosol"/>
    <property type="evidence" value="ECO:0007669"/>
    <property type="project" value="TreeGrafter"/>
</dbReference>
<evidence type="ECO:0000256" key="4">
    <source>
        <dbReference type="ARBA" id="ARBA00023125"/>
    </source>
</evidence>
<dbReference type="GO" id="GO:0000156">
    <property type="term" value="F:phosphorelay response regulator activity"/>
    <property type="evidence" value="ECO:0007669"/>
    <property type="project" value="TreeGrafter"/>
</dbReference>
<dbReference type="Pfam" id="PF00486">
    <property type="entry name" value="Trans_reg_C"/>
    <property type="match status" value="1"/>
</dbReference>
<keyword evidence="6" id="KW-0804">Transcription</keyword>
<evidence type="ECO:0000256" key="2">
    <source>
        <dbReference type="ARBA" id="ARBA00023012"/>
    </source>
</evidence>
<dbReference type="EMBL" id="MAWT01000033">
    <property type="protein sequence ID" value="OCM71259.1"/>
    <property type="molecule type" value="Genomic_DNA"/>
</dbReference>
<evidence type="ECO:0000256" key="5">
    <source>
        <dbReference type="ARBA" id="ARBA00023159"/>
    </source>
</evidence>
<comment type="caution">
    <text evidence="14">The sequence shown here is derived from an EMBL/GenBank/DDBJ whole genome shotgun (WGS) entry which is preliminary data.</text>
</comment>
<name>A0A076YRT7_STRAG</name>
<dbReference type="Proteomes" id="UP000254076">
    <property type="component" value="Unassembled WGS sequence"/>
</dbReference>
<evidence type="ECO:0000256" key="6">
    <source>
        <dbReference type="ARBA" id="ARBA00023163"/>
    </source>
</evidence>
<evidence type="ECO:0000259" key="9">
    <source>
        <dbReference type="PROSITE" id="PS50110"/>
    </source>
</evidence>
<evidence type="ECO:0000313" key="15">
    <source>
        <dbReference type="EMBL" id="SQA17324.1"/>
    </source>
</evidence>
<dbReference type="SMART" id="SM00862">
    <property type="entry name" value="Trans_reg_C"/>
    <property type="match status" value="1"/>
</dbReference>
<dbReference type="EMBL" id="JASOIH010000001">
    <property type="protein sequence ID" value="MDK6898623.1"/>
    <property type="molecule type" value="Genomic_DNA"/>
</dbReference>
<evidence type="ECO:0000313" key="12">
    <source>
        <dbReference type="EMBL" id="MDK6898623.1"/>
    </source>
</evidence>
<evidence type="ECO:0000313" key="23">
    <source>
        <dbReference type="Proteomes" id="UP000256718"/>
    </source>
</evidence>
<evidence type="ECO:0000256" key="8">
    <source>
        <dbReference type="PROSITE-ProRule" id="PRU01091"/>
    </source>
</evidence>
<reference evidence="14 23" key="3">
    <citation type="journal article" date="2018" name="Emerg. Microbes Infect.">
        <title>Phenotypic and molecular analysis of nontypeable Group B streptococci: identification of cps2a and hybrid cps2a/cps5 Group B streptococcal capsule gene clusters.</title>
        <authorList>
            <person name="Alhhazmi A."/>
            <person name="Tyrrell G.J."/>
        </authorList>
    </citation>
    <scope>NUCLEOTIDE SEQUENCE [LARGE SCALE GENOMIC DNA]</scope>
    <source>
        <strain evidence="14 23">PLGBS17</strain>
    </source>
</reference>
<dbReference type="SMART" id="SM00448">
    <property type="entry name" value="REC"/>
    <property type="match status" value="1"/>
</dbReference>
<evidence type="ECO:0000256" key="1">
    <source>
        <dbReference type="ARBA" id="ARBA00022553"/>
    </source>
</evidence>
<dbReference type="PANTHER" id="PTHR48111">
    <property type="entry name" value="REGULATOR OF RPOS"/>
    <property type="match status" value="1"/>
</dbReference>
<dbReference type="Gene3D" id="1.10.10.10">
    <property type="entry name" value="Winged helix-like DNA-binding domain superfamily/Winged helix DNA-binding domain"/>
    <property type="match status" value="1"/>
</dbReference>
<dbReference type="Gene3D" id="6.10.250.690">
    <property type="match status" value="1"/>
</dbReference>
<evidence type="ECO:0000259" key="10">
    <source>
        <dbReference type="PROSITE" id="PS51755"/>
    </source>
</evidence>
<dbReference type="Proteomes" id="UP000093122">
    <property type="component" value="Unassembled WGS sequence"/>
</dbReference>
<dbReference type="Proteomes" id="UP000256718">
    <property type="component" value="Unassembled WGS sequence"/>
</dbReference>
<evidence type="ECO:0000313" key="16">
    <source>
        <dbReference type="EMBL" id="SUN12176.1"/>
    </source>
</evidence>
<evidence type="ECO:0000256" key="3">
    <source>
        <dbReference type="ARBA" id="ARBA00023015"/>
    </source>
</evidence>
<dbReference type="OMA" id="QLWGYPP"/>
<evidence type="ECO:0000313" key="14">
    <source>
        <dbReference type="EMBL" id="RDY82995.1"/>
    </source>
</evidence>
<keyword evidence="5" id="KW-0010">Activator</keyword>
<dbReference type="Proteomes" id="UP000255140">
    <property type="component" value="Unassembled WGS sequence"/>
</dbReference>
<keyword evidence="3" id="KW-0805">Transcription regulation</keyword>
<dbReference type="InterPro" id="IPR011006">
    <property type="entry name" value="CheY-like_superfamily"/>
</dbReference>
<dbReference type="PANTHER" id="PTHR48111:SF40">
    <property type="entry name" value="PHOSPHATE REGULON TRANSCRIPTIONAL REGULATORY PROTEIN PHOB"/>
    <property type="match status" value="1"/>
</dbReference>
<reference evidence="13 19" key="2">
    <citation type="journal article" date="2016" name="Sci. Rep.">
        <title>Serotype IV Streptococcus agalactiae ST-452 has arisen from large genomic recombination events between CC23 and the hypervirulent CC17 lineages.</title>
        <authorList>
            <person name="Campisi E."/>
            <person name="Rinaudo C.D."/>
            <person name="Donati C."/>
            <person name="Barucco M."/>
            <person name="Torricelli G."/>
            <person name="Edwards M.S."/>
            <person name="Baker C.J."/>
            <person name="Margarit I."/>
            <person name="Rosini R."/>
        </authorList>
    </citation>
    <scope>NUCLEOTIDE SEQUENCE [LARGE SCALE GENOMIC DNA]</scope>
    <source>
        <strain evidence="13 19">CZ-PW-140</strain>
    </source>
</reference>
<dbReference type="InterPro" id="IPR001867">
    <property type="entry name" value="OmpR/PhoB-type_DNA-bd"/>
</dbReference>
<dbReference type="AlphaFoldDB" id="A0A076YRT7"/>
<reference evidence="12" key="5">
    <citation type="submission" date="2023-05" db="EMBL/GenBank/DDBJ databases">
        <title>Cataloging the Phylogenetic Diversity of Human Bladder Bacteria.</title>
        <authorList>
            <person name="Du J."/>
        </authorList>
    </citation>
    <scope>NUCLEOTIDE SEQUENCE</scope>
    <source>
        <strain evidence="12">UMB8703</strain>
    </source>
</reference>
<dbReference type="CDD" id="cd17574">
    <property type="entry name" value="REC_OmpR"/>
    <property type="match status" value="1"/>
</dbReference>
<dbReference type="RefSeq" id="WP_001261248.1">
    <property type="nucleotide sequence ID" value="NZ_AP018935.1"/>
</dbReference>
<dbReference type="FunFam" id="1.10.10.10:FF:000018">
    <property type="entry name" value="DNA-binding response regulator ResD"/>
    <property type="match status" value="1"/>
</dbReference>
<evidence type="ECO:0000313" key="20">
    <source>
        <dbReference type="Proteomes" id="UP000250200"/>
    </source>
</evidence>
<gene>
    <name evidence="15" type="primary">phoP</name>
    <name evidence="13" type="ORF">AX245_05410</name>
    <name evidence="14" type="ORF">C4618_04635</name>
    <name evidence="15" type="ORF">NCTC8181_00246</name>
    <name evidence="16" type="ORF">NCTC8185_00127</name>
    <name evidence="17" type="ORF">NCTC9828_01869</name>
    <name evidence="12" type="ORF">QP229_01265</name>
    <name evidence="11" type="ORF">WA04_01685</name>
</gene>
<dbReference type="Proteomes" id="UP000250200">
    <property type="component" value="Unassembled WGS sequence"/>
</dbReference>
<feature type="DNA-binding region" description="OmpR/PhoB-type" evidence="8">
    <location>
        <begin position="130"/>
        <end position="229"/>
    </location>
</feature>
<evidence type="ECO:0000256" key="7">
    <source>
        <dbReference type="PROSITE-ProRule" id="PRU00169"/>
    </source>
</evidence>
<keyword evidence="2" id="KW-0902">Two-component regulatory system</keyword>
<dbReference type="GO" id="GO:0032993">
    <property type="term" value="C:protein-DNA complex"/>
    <property type="evidence" value="ECO:0007669"/>
    <property type="project" value="TreeGrafter"/>
</dbReference>
<feature type="domain" description="Response regulatory" evidence="9">
    <location>
        <begin position="3"/>
        <end position="116"/>
    </location>
</feature>
<dbReference type="EMBL" id="UHEW01000005">
    <property type="protein sequence ID" value="SUN29598.1"/>
    <property type="molecule type" value="Genomic_DNA"/>
</dbReference>
<evidence type="ECO:0000313" key="21">
    <source>
        <dbReference type="Proteomes" id="UP000254076"/>
    </source>
</evidence>
<sequence>MRTVLVVQGDDETIELLRSYLEGALYKVVMASDGEEAFSLFQQHQIDLAIIDITLPKIDGYELTRLIRQDSQIPIIMLAAKTTDMDRILGLNIGADDFITKPFNSLEVLARINSQLRRYYEFNSLAKPKNQFIKIGELELDEEHVELTKNGKHIKLTATEFKILHILMSSPGRIYTKTQLYEKINGRYLEGDETTIMVHISNIRDKIEDDSKYPKYIKTLRGVGYKIEKPQYLV</sequence>
<dbReference type="InterPro" id="IPR001789">
    <property type="entry name" value="Sig_transdc_resp-reg_receiver"/>
</dbReference>
<evidence type="ECO:0000313" key="17">
    <source>
        <dbReference type="EMBL" id="SUN29598.1"/>
    </source>
</evidence>
<dbReference type="Gene3D" id="3.40.50.2300">
    <property type="match status" value="1"/>
</dbReference>
<dbReference type="Pfam" id="PF00072">
    <property type="entry name" value="Response_reg"/>
    <property type="match status" value="1"/>
</dbReference>
<dbReference type="PROSITE" id="PS51755">
    <property type="entry name" value="OMPR_PHOB"/>
    <property type="match status" value="1"/>
</dbReference>
<dbReference type="EMBL" id="UHEQ01000003">
    <property type="protein sequence ID" value="SUN12176.1"/>
    <property type="molecule type" value="Genomic_DNA"/>
</dbReference>
<evidence type="ECO:0000313" key="22">
    <source>
        <dbReference type="Proteomes" id="UP000255140"/>
    </source>
</evidence>
<reference evidence="20 21" key="4">
    <citation type="submission" date="2018-06" db="EMBL/GenBank/DDBJ databases">
        <authorList>
            <consortium name="Pathogen Informatics"/>
            <person name="Doyle S."/>
        </authorList>
    </citation>
    <scope>NUCLEOTIDE SEQUENCE [LARGE SCALE GENOMIC DNA]</scope>
    <source>
        <strain evidence="15 20">NCTC8181</strain>
        <strain evidence="16 21">NCTC8185</strain>
        <strain evidence="17 22">NCTC9828</strain>
    </source>
</reference>
<keyword evidence="4 8" id="KW-0238">DNA-binding</keyword>
<dbReference type="PROSITE" id="PS50110">
    <property type="entry name" value="RESPONSE_REGULATORY"/>
    <property type="match status" value="1"/>
</dbReference>
<dbReference type="InterPro" id="IPR036388">
    <property type="entry name" value="WH-like_DNA-bd_sf"/>
</dbReference>
<dbReference type="EMBL" id="UAVB01000001">
    <property type="protein sequence ID" value="SQA17324.1"/>
    <property type="molecule type" value="Genomic_DNA"/>
</dbReference>
<dbReference type="Proteomes" id="UP000035346">
    <property type="component" value="Unassembled WGS sequence"/>
</dbReference>
<dbReference type="InterPro" id="IPR039420">
    <property type="entry name" value="WalR-like"/>
</dbReference>
<dbReference type="GO" id="GO:0000976">
    <property type="term" value="F:transcription cis-regulatory region binding"/>
    <property type="evidence" value="ECO:0007669"/>
    <property type="project" value="TreeGrafter"/>
</dbReference>
<proteinExistence type="predicted"/>
<protein>
    <submittedName>
        <fullName evidence="14">DNA-binding response regulator</fullName>
    </submittedName>
    <submittedName>
        <fullName evidence="11">PhoP family transcriptional regulator</fullName>
    </submittedName>
    <submittedName>
        <fullName evidence="12">Response regulator transcription factor</fullName>
    </submittedName>
    <submittedName>
        <fullName evidence="15">Two-component response regulator</fullName>
    </submittedName>
</protein>
<evidence type="ECO:0000313" key="11">
    <source>
        <dbReference type="EMBL" id="KLL44092.1"/>
    </source>
</evidence>
<dbReference type="KEGG" id="sage:EN72_04305"/>
<feature type="modified residue" description="4-aspartylphosphate" evidence="7">
    <location>
        <position position="52"/>
    </location>
</feature>
<dbReference type="Proteomes" id="UP001230629">
    <property type="component" value="Unassembled WGS sequence"/>
</dbReference>
<organism evidence="14 23">
    <name type="scientific">Streptococcus agalactiae</name>
    <dbReference type="NCBI Taxonomy" id="1311"/>
    <lineage>
        <taxon>Bacteria</taxon>
        <taxon>Bacillati</taxon>
        <taxon>Bacillota</taxon>
        <taxon>Bacilli</taxon>
        <taxon>Lactobacillales</taxon>
        <taxon>Streptococcaceae</taxon>
        <taxon>Streptococcus</taxon>
    </lineage>
</organism>
<keyword evidence="1 7" id="KW-0597">Phosphoprotein</keyword>
<evidence type="ECO:0000313" key="18">
    <source>
        <dbReference type="Proteomes" id="UP000035346"/>
    </source>
</evidence>